<evidence type="ECO:0000313" key="3">
    <source>
        <dbReference type="Proteomes" id="UP000291832"/>
    </source>
</evidence>
<feature type="domain" description="Thiolase C-terminal" evidence="1">
    <location>
        <begin position="251"/>
        <end position="367"/>
    </location>
</feature>
<dbReference type="InterPro" id="IPR002155">
    <property type="entry name" value="Thiolase"/>
</dbReference>
<dbReference type="AlphaFoldDB" id="A0A4Q7U7H0"/>
<gene>
    <name evidence="2" type="ORF">EV139_0508</name>
</gene>
<keyword evidence="3" id="KW-1185">Reference proteome</keyword>
<accession>A0A4Q7U7H0</accession>
<reference evidence="2 3" key="1">
    <citation type="journal article" date="2015" name="Stand. Genomic Sci.">
        <title>Genomic Encyclopedia of Bacterial and Archaeal Type Strains, Phase III: the genomes of soil and plant-associated and newly described type strains.</title>
        <authorList>
            <person name="Whitman W.B."/>
            <person name="Woyke T."/>
            <person name="Klenk H.P."/>
            <person name="Zhou Y."/>
            <person name="Lilburn T.G."/>
            <person name="Beck B.J."/>
            <person name="De Vos P."/>
            <person name="Vandamme P."/>
            <person name="Eisen J.A."/>
            <person name="Garrity G."/>
            <person name="Hugenholtz P."/>
            <person name="Kyrpides N.C."/>
        </authorList>
    </citation>
    <scope>NUCLEOTIDE SEQUENCE [LARGE SCALE GENOMIC DNA]</scope>
    <source>
        <strain evidence="2 3">RF6</strain>
    </source>
</reference>
<dbReference type="InterPro" id="IPR016039">
    <property type="entry name" value="Thiolase-like"/>
</dbReference>
<dbReference type="Gene3D" id="3.40.47.10">
    <property type="match status" value="1"/>
</dbReference>
<dbReference type="SUPFAM" id="SSF53901">
    <property type="entry name" value="Thiolase-like"/>
    <property type="match status" value="2"/>
</dbReference>
<dbReference type="PIRSF" id="PIRSF000429">
    <property type="entry name" value="Ac-CoA_Ac_transf"/>
    <property type="match status" value="1"/>
</dbReference>
<dbReference type="PANTHER" id="PTHR42870">
    <property type="entry name" value="ACETYL-COA C-ACETYLTRANSFERASE"/>
    <property type="match status" value="1"/>
</dbReference>
<dbReference type="InterPro" id="IPR055140">
    <property type="entry name" value="Thiolase_C_2"/>
</dbReference>
<dbReference type="EMBL" id="SHKI01000002">
    <property type="protein sequence ID" value="RZT68780.1"/>
    <property type="molecule type" value="Genomic_DNA"/>
</dbReference>
<dbReference type="CDD" id="cd00829">
    <property type="entry name" value="SCP-x_thiolase"/>
    <property type="match status" value="1"/>
</dbReference>
<protein>
    <submittedName>
        <fullName evidence="2">Acetyl-CoA acetyltransferase</fullName>
    </submittedName>
</protein>
<dbReference type="PANTHER" id="PTHR42870:SF1">
    <property type="entry name" value="NON-SPECIFIC LIPID-TRANSFER PROTEIN-LIKE 2"/>
    <property type="match status" value="1"/>
</dbReference>
<name>A0A4Q7U7H0_9MICO</name>
<dbReference type="Pfam" id="PF22691">
    <property type="entry name" value="Thiolase_C_1"/>
    <property type="match status" value="1"/>
</dbReference>
<dbReference type="Proteomes" id="UP000291832">
    <property type="component" value="Unassembled WGS sequence"/>
</dbReference>
<organism evidence="2 3">
    <name type="scientific">Leucobacter luti</name>
    <dbReference type="NCBI Taxonomy" id="340320"/>
    <lineage>
        <taxon>Bacteria</taxon>
        <taxon>Bacillati</taxon>
        <taxon>Actinomycetota</taxon>
        <taxon>Actinomycetes</taxon>
        <taxon>Micrococcales</taxon>
        <taxon>Microbacteriaceae</taxon>
        <taxon>Leucobacter</taxon>
    </lineage>
</organism>
<evidence type="ECO:0000313" key="2">
    <source>
        <dbReference type="EMBL" id="RZT68780.1"/>
    </source>
</evidence>
<dbReference type="OrthoDB" id="9785768at2"/>
<dbReference type="RefSeq" id="WP_130452722.1">
    <property type="nucleotide sequence ID" value="NZ_QYAG01000005.1"/>
</dbReference>
<sequence length="383" mass="39872">MRERAVVVAPVTVPYVRYSQRGAPYFIGAAIHSLCEAAGIGVPDIDGLALASLTMGPDSAAGIVDHLGIELDWLTEVTVGGAAGIVALRRAVTAVDAGDAEIVACVGADTNRPGQLNRLTSEFSGFTRDAVSPYGAGGPNGVFALITQVFMRDTGVTAEDLGKLCVASRLNAAANPLALLRTPYTLDEYLTSRPIADPLRLLDCVMPCAGAEAFLVMSETRAESLGLRPVRVLASFESYNDFRNDPVATRGGWARHAAGLWARAGVQPDDVDLVQSYDDYPVMVAMQLRDLGFAHEGGIAQFIRAQSFTVDGSFPHNTSGGQLSSGQAGFAGGFLGITETLRQLTGAPLGNAVNGARVGAVSGFGMVNFDRGIVSGAVVLGTP</sequence>
<keyword evidence="2" id="KW-0808">Transferase</keyword>
<comment type="caution">
    <text evidence="2">The sequence shown here is derived from an EMBL/GenBank/DDBJ whole genome shotgun (WGS) entry which is preliminary data.</text>
</comment>
<dbReference type="GO" id="GO:0016747">
    <property type="term" value="F:acyltransferase activity, transferring groups other than amino-acyl groups"/>
    <property type="evidence" value="ECO:0007669"/>
    <property type="project" value="InterPro"/>
</dbReference>
<evidence type="ECO:0000259" key="1">
    <source>
        <dbReference type="Pfam" id="PF22691"/>
    </source>
</evidence>
<proteinExistence type="predicted"/>